<dbReference type="RefSeq" id="XP_006824786.1">
    <property type="nucleotide sequence ID" value="XM_006824723.1"/>
</dbReference>
<keyword evidence="1" id="KW-1185">Reference proteome</keyword>
<protein>
    <submittedName>
        <fullName evidence="2">Armadillo repeat-containing protein 4-like</fullName>
    </submittedName>
</protein>
<dbReference type="Proteomes" id="UP000694865">
    <property type="component" value="Unplaced"/>
</dbReference>
<sequence length="199" mass="22477">MGQTLACYADWTSPNGRGIRRLGFTPTNEIILNKIIRFMEDLPVKHSQGATLTFDMPVQWDTSLNASDYLGCRDYEQTSNGVTSTATTGEGDPLLLMEGHKMTVLNLDQISTVLKIASARKYEEARHILEANPDLFAKILGVWHIFVRDVTAIERLQMEILKEPESDAKSEKQTIFKLIHDIQRLDTLMIKQITQAIAK</sequence>
<name>A0ABM0MXP5_SACKO</name>
<dbReference type="GeneID" id="100371287"/>
<evidence type="ECO:0000313" key="2">
    <source>
        <dbReference type="RefSeq" id="XP_006824786.1"/>
    </source>
</evidence>
<gene>
    <name evidence="2" type="primary">LOC100371287</name>
</gene>
<accession>A0ABM0MXP5</accession>
<reference evidence="2" key="1">
    <citation type="submission" date="2025-08" db="UniProtKB">
        <authorList>
            <consortium name="RefSeq"/>
        </authorList>
    </citation>
    <scope>IDENTIFICATION</scope>
    <source>
        <tissue evidence="2">Testes</tissue>
    </source>
</reference>
<evidence type="ECO:0000313" key="1">
    <source>
        <dbReference type="Proteomes" id="UP000694865"/>
    </source>
</evidence>
<organism evidence="1 2">
    <name type="scientific">Saccoglossus kowalevskii</name>
    <name type="common">Acorn worm</name>
    <dbReference type="NCBI Taxonomy" id="10224"/>
    <lineage>
        <taxon>Eukaryota</taxon>
        <taxon>Metazoa</taxon>
        <taxon>Hemichordata</taxon>
        <taxon>Enteropneusta</taxon>
        <taxon>Harrimaniidae</taxon>
        <taxon>Saccoglossus</taxon>
    </lineage>
</organism>
<proteinExistence type="predicted"/>